<dbReference type="Proteomes" id="UP001500655">
    <property type="component" value="Unassembled WGS sequence"/>
</dbReference>
<accession>A0ABN2KZG6</accession>
<evidence type="ECO:0000313" key="2">
    <source>
        <dbReference type="Proteomes" id="UP001500655"/>
    </source>
</evidence>
<dbReference type="EMBL" id="BAAALS010000028">
    <property type="protein sequence ID" value="GAA1770271.1"/>
    <property type="molecule type" value="Genomic_DNA"/>
</dbReference>
<evidence type="ECO:0000313" key="1">
    <source>
        <dbReference type="EMBL" id="GAA1770271.1"/>
    </source>
</evidence>
<protein>
    <submittedName>
        <fullName evidence="1">Uncharacterized protein</fullName>
    </submittedName>
</protein>
<name>A0ABN2KZG6_9ACTN</name>
<gene>
    <name evidence="1" type="ORF">GCM10009681_47090</name>
</gene>
<dbReference type="RefSeq" id="WP_344086076.1">
    <property type="nucleotide sequence ID" value="NZ_BAAALS010000028.1"/>
</dbReference>
<reference evidence="1 2" key="1">
    <citation type="journal article" date="2019" name="Int. J. Syst. Evol. Microbiol.">
        <title>The Global Catalogue of Microorganisms (GCM) 10K type strain sequencing project: providing services to taxonomists for standard genome sequencing and annotation.</title>
        <authorList>
            <consortium name="The Broad Institute Genomics Platform"/>
            <consortium name="The Broad Institute Genome Sequencing Center for Infectious Disease"/>
            <person name="Wu L."/>
            <person name="Ma J."/>
        </authorList>
    </citation>
    <scope>NUCLEOTIDE SEQUENCE [LARGE SCALE GENOMIC DNA]</scope>
    <source>
        <strain evidence="1 2">JCM 13249</strain>
    </source>
</reference>
<keyword evidence="2" id="KW-1185">Reference proteome</keyword>
<sequence>MSFDLGVWYEAAPVSAGHAGNTYELLCRADTSTVSAHPAVSQFYEEVVARFPEPDAFDAAPAGSDTHVILPISWSRLEEVAEFVYQRAGQLGLVCYDPQAGEVELPERVDWSA</sequence>
<proteinExistence type="predicted"/>
<comment type="caution">
    <text evidence="1">The sequence shown here is derived from an EMBL/GenBank/DDBJ whole genome shotgun (WGS) entry which is preliminary data.</text>
</comment>
<organism evidence="1 2">
    <name type="scientific">Luedemannella helvata</name>
    <dbReference type="NCBI Taxonomy" id="349315"/>
    <lineage>
        <taxon>Bacteria</taxon>
        <taxon>Bacillati</taxon>
        <taxon>Actinomycetota</taxon>
        <taxon>Actinomycetes</taxon>
        <taxon>Micromonosporales</taxon>
        <taxon>Micromonosporaceae</taxon>
        <taxon>Luedemannella</taxon>
    </lineage>
</organism>